<organism evidence="1 2">
    <name type="scientific">candidate division WWE3 bacterium</name>
    <dbReference type="NCBI Taxonomy" id="2053526"/>
    <lineage>
        <taxon>Bacteria</taxon>
        <taxon>Katanobacteria</taxon>
    </lineage>
</organism>
<proteinExistence type="predicted"/>
<evidence type="ECO:0000313" key="2">
    <source>
        <dbReference type="Proteomes" id="UP000699691"/>
    </source>
</evidence>
<reference evidence="1" key="1">
    <citation type="submission" date="2020-04" db="EMBL/GenBank/DDBJ databases">
        <authorList>
            <person name="Zhang T."/>
        </authorList>
    </citation>
    <scope>NUCLEOTIDE SEQUENCE</scope>
    <source>
        <strain evidence="1">HKST-UBA02</strain>
    </source>
</reference>
<name>A0A955LWE2_UNCKA</name>
<reference evidence="1" key="2">
    <citation type="journal article" date="2021" name="Microbiome">
        <title>Successional dynamics and alternative stable states in a saline activated sludge microbial community over 9 years.</title>
        <authorList>
            <person name="Wang Y."/>
            <person name="Ye J."/>
            <person name="Ju F."/>
            <person name="Liu L."/>
            <person name="Boyd J.A."/>
            <person name="Deng Y."/>
            <person name="Parks D.H."/>
            <person name="Jiang X."/>
            <person name="Yin X."/>
            <person name="Woodcroft B.J."/>
            <person name="Tyson G.W."/>
            <person name="Hugenholtz P."/>
            <person name="Polz M.F."/>
            <person name="Zhang T."/>
        </authorList>
    </citation>
    <scope>NUCLEOTIDE SEQUENCE</scope>
    <source>
        <strain evidence="1">HKST-UBA02</strain>
    </source>
</reference>
<comment type="caution">
    <text evidence="1">The sequence shown here is derived from an EMBL/GenBank/DDBJ whole genome shotgun (WGS) entry which is preliminary data.</text>
</comment>
<sequence length="110" mass="12624">MNLESEGIETRSTLETGRTEPETLRFVCHYLIDKIPDYHVSELFEALSIISDIIESTITETDPVSTGDSEPWSANIKKLSNKYERTHKKHTPDELEMLSNPNVIRSLNEF</sequence>
<evidence type="ECO:0000313" key="1">
    <source>
        <dbReference type="EMBL" id="MCA9397743.1"/>
    </source>
</evidence>
<dbReference type="Proteomes" id="UP000699691">
    <property type="component" value="Unassembled WGS sequence"/>
</dbReference>
<dbReference type="AlphaFoldDB" id="A0A955LWE2"/>
<dbReference type="EMBL" id="JAGQKY010000123">
    <property type="protein sequence ID" value="MCA9397743.1"/>
    <property type="molecule type" value="Genomic_DNA"/>
</dbReference>
<accession>A0A955LWE2</accession>
<protein>
    <submittedName>
        <fullName evidence="1">Uncharacterized protein</fullName>
    </submittedName>
</protein>
<gene>
    <name evidence="1" type="ORF">KC573_02840</name>
</gene>